<dbReference type="AlphaFoldDB" id="W7E1Y2"/>
<protein>
    <submittedName>
        <fullName evidence="2">Uncharacterized protein</fullName>
    </submittedName>
</protein>
<organism evidence="2 3">
    <name type="scientific">Listeria fleischmannii FSL S10-1203</name>
    <dbReference type="NCBI Taxonomy" id="1265822"/>
    <lineage>
        <taxon>Bacteria</taxon>
        <taxon>Bacillati</taxon>
        <taxon>Bacillota</taxon>
        <taxon>Bacilli</taxon>
        <taxon>Bacillales</taxon>
        <taxon>Listeriaceae</taxon>
        <taxon>Listeria</taxon>
    </lineage>
</organism>
<keyword evidence="1" id="KW-1133">Transmembrane helix</keyword>
<sequence>MKKSSKIILTLIVALCLIGIFTGGAISFLTLLVIGAISLALLFLVFHFIAAPKESGYKKAVKQSKRLHPKREQAISKKEKNLPLKSLMEGKNKL</sequence>
<gene>
    <name evidence="2" type="ORF">MCOL2_02591</name>
</gene>
<comment type="caution">
    <text evidence="2">The sequence shown here is derived from an EMBL/GenBank/DDBJ whole genome shotgun (WGS) entry which is preliminary data.</text>
</comment>
<keyword evidence="1" id="KW-0472">Membrane</keyword>
<dbReference type="EMBL" id="AODM01000008">
    <property type="protein sequence ID" value="EUJ64384.1"/>
    <property type="molecule type" value="Genomic_DNA"/>
</dbReference>
<name>W7E1Y2_9LIST</name>
<keyword evidence="1" id="KW-0812">Transmembrane</keyword>
<evidence type="ECO:0000313" key="2">
    <source>
        <dbReference type="EMBL" id="EUJ64384.1"/>
    </source>
</evidence>
<evidence type="ECO:0000313" key="3">
    <source>
        <dbReference type="Proteomes" id="UP000019241"/>
    </source>
</evidence>
<reference evidence="2 3" key="1">
    <citation type="submission" date="2012-12" db="EMBL/GenBank/DDBJ databases">
        <title>Novel taxa of Listeriaceae from agricultural environments in the United States.</title>
        <authorList>
            <person name="den Bakker H.C."/>
            <person name="Allred A."/>
            <person name="Warchocki S."/>
            <person name="Wright E.M."/>
            <person name="Burrell A."/>
            <person name="Nightingale K.K."/>
            <person name="Kephart D."/>
            <person name="Wiedmann M."/>
        </authorList>
    </citation>
    <scope>NUCLEOTIDE SEQUENCE [LARGE SCALE GENOMIC DNA]</scope>
    <source>
        <strain evidence="2 3">FSL S10-1203</strain>
    </source>
</reference>
<accession>W7E1Y2</accession>
<dbReference type="Proteomes" id="UP000019241">
    <property type="component" value="Unassembled WGS sequence"/>
</dbReference>
<dbReference type="RefSeq" id="WP_254259803.1">
    <property type="nucleotide sequence ID" value="NZ_AODM01000008.1"/>
</dbReference>
<feature type="transmembrane region" description="Helical" evidence="1">
    <location>
        <begin position="7"/>
        <end position="26"/>
    </location>
</feature>
<feature type="transmembrane region" description="Helical" evidence="1">
    <location>
        <begin position="32"/>
        <end position="50"/>
    </location>
</feature>
<dbReference type="PATRIC" id="fig|1265822.4.peg.529"/>
<evidence type="ECO:0000256" key="1">
    <source>
        <dbReference type="SAM" id="Phobius"/>
    </source>
</evidence>
<proteinExistence type="predicted"/>